<dbReference type="RefSeq" id="WP_271430815.1">
    <property type="nucleotide sequence ID" value="NZ_JAQIOY010000001.1"/>
</dbReference>
<dbReference type="InterPro" id="IPR000182">
    <property type="entry name" value="GNAT_dom"/>
</dbReference>
<evidence type="ECO:0000313" key="2">
    <source>
        <dbReference type="EMBL" id="MDA7423464.1"/>
    </source>
</evidence>
<comment type="caution">
    <text evidence="2">The sequence shown here is derived from an EMBL/GenBank/DDBJ whole genome shotgun (WGS) entry which is preliminary data.</text>
</comment>
<dbReference type="EC" id="2.3.1.-" evidence="2"/>
<organism evidence="2 3">
    <name type="scientific">Thalassococcus lentus</name>
    <dbReference type="NCBI Taxonomy" id="1210524"/>
    <lineage>
        <taxon>Bacteria</taxon>
        <taxon>Pseudomonadati</taxon>
        <taxon>Pseudomonadota</taxon>
        <taxon>Alphaproteobacteria</taxon>
        <taxon>Rhodobacterales</taxon>
        <taxon>Roseobacteraceae</taxon>
        <taxon>Thalassococcus</taxon>
    </lineage>
</organism>
<feature type="domain" description="N-acetyltransferase" evidence="1">
    <location>
        <begin position="2"/>
        <end position="156"/>
    </location>
</feature>
<dbReference type="SUPFAM" id="SSF55729">
    <property type="entry name" value="Acyl-CoA N-acyltransferases (Nat)"/>
    <property type="match status" value="1"/>
</dbReference>
<gene>
    <name evidence="2" type="ORF">PFY00_01870</name>
</gene>
<sequence>MIRVRGMKRVDVPACTAIVNHIIALGGSTAYEDPFSEDAFSDHYLDEAPVTNVALLGTRVVGFQGAFDVGDDVLSIGSFTDRLNPVKGAGRALFAKTLADSRAFGAKEIIAKITSDNTGGLAFYSRLGFVDHEVWKDDFTRADGAKVDRVIKRYTL</sequence>
<dbReference type="Gene3D" id="3.40.630.30">
    <property type="match status" value="1"/>
</dbReference>
<dbReference type="InterPro" id="IPR016181">
    <property type="entry name" value="Acyl_CoA_acyltransferase"/>
</dbReference>
<proteinExistence type="predicted"/>
<dbReference type="EMBL" id="JAQIOY010000001">
    <property type="protein sequence ID" value="MDA7423464.1"/>
    <property type="molecule type" value="Genomic_DNA"/>
</dbReference>
<reference evidence="2 3" key="1">
    <citation type="submission" date="2023-01" db="EMBL/GenBank/DDBJ databases">
        <title>Thalassococcus onchidii sp. nov., isolated from a marine invertebrate from the South China Sea.</title>
        <authorList>
            <person name="Xu S."/>
            <person name="Liu Z."/>
            <person name="Xu Y."/>
        </authorList>
    </citation>
    <scope>NUCLEOTIDE SEQUENCE [LARGE SCALE GENOMIC DNA]</scope>
    <source>
        <strain evidence="2 3">KCTC 32084</strain>
    </source>
</reference>
<keyword evidence="2" id="KW-0808">Transferase</keyword>
<keyword evidence="3" id="KW-1185">Reference proteome</keyword>
<dbReference type="Pfam" id="PF00583">
    <property type="entry name" value="Acetyltransf_1"/>
    <property type="match status" value="1"/>
</dbReference>
<dbReference type="Proteomes" id="UP001210720">
    <property type="component" value="Unassembled WGS sequence"/>
</dbReference>
<name>A0ABT4XNE6_9RHOB</name>
<keyword evidence="2" id="KW-0012">Acyltransferase</keyword>
<dbReference type="GO" id="GO:0016746">
    <property type="term" value="F:acyltransferase activity"/>
    <property type="evidence" value="ECO:0007669"/>
    <property type="project" value="UniProtKB-KW"/>
</dbReference>
<accession>A0ABT4XNE6</accession>
<protein>
    <submittedName>
        <fullName evidence="2">GNAT family N-acetyltransferase</fullName>
        <ecNumber evidence="2">2.3.1.-</ecNumber>
    </submittedName>
</protein>
<evidence type="ECO:0000313" key="3">
    <source>
        <dbReference type="Proteomes" id="UP001210720"/>
    </source>
</evidence>
<evidence type="ECO:0000259" key="1">
    <source>
        <dbReference type="PROSITE" id="PS51186"/>
    </source>
</evidence>
<dbReference type="PROSITE" id="PS51186">
    <property type="entry name" value="GNAT"/>
    <property type="match status" value="1"/>
</dbReference>